<accession>A0A4Z2F4V7</accession>
<sequence>MTLHREDEFEDPESEGLAKDVPPSSAPQPANEGLKKGVTCGPGRRTGSENRVGVRGPRKRRLRRGLRALQKIRKESQNQ</sequence>
<feature type="compositionally biased region" description="Basic residues" evidence="1">
    <location>
        <begin position="56"/>
        <end position="66"/>
    </location>
</feature>
<dbReference type="AlphaFoldDB" id="A0A4Z2F4V7"/>
<feature type="region of interest" description="Disordered" evidence="1">
    <location>
        <begin position="1"/>
        <end position="79"/>
    </location>
</feature>
<evidence type="ECO:0000256" key="1">
    <source>
        <dbReference type="SAM" id="MobiDB-lite"/>
    </source>
</evidence>
<gene>
    <name evidence="2" type="ORF">EYF80_053648</name>
</gene>
<comment type="caution">
    <text evidence="2">The sequence shown here is derived from an EMBL/GenBank/DDBJ whole genome shotgun (WGS) entry which is preliminary data.</text>
</comment>
<protein>
    <submittedName>
        <fullName evidence="2">Uncharacterized protein</fullName>
    </submittedName>
</protein>
<proteinExistence type="predicted"/>
<keyword evidence="3" id="KW-1185">Reference proteome</keyword>
<evidence type="ECO:0000313" key="2">
    <source>
        <dbReference type="EMBL" id="TNN36187.1"/>
    </source>
</evidence>
<name>A0A4Z2F4V7_9TELE</name>
<evidence type="ECO:0000313" key="3">
    <source>
        <dbReference type="Proteomes" id="UP000314294"/>
    </source>
</evidence>
<dbReference type="EMBL" id="SRLO01001649">
    <property type="protein sequence ID" value="TNN36187.1"/>
    <property type="molecule type" value="Genomic_DNA"/>
</dbReference>
<organism evidence="2 3">
    <name type="scientific">Liparis tanakae</name>
    <name type="common">Tanaka's snailfish</name>
    <dbReference type="NCBI Taxonomy" id="230148"/>
    <lineage>
        <taxon>Eukaryota</taxon>
        <taxon>Metazoa</taxon>
        <taxon>Chordata</taxon>
        <taxon>Craniata</taxon>
        <taxon>Vertebrata</taxon>
        <taxon>Euteleostomi</taxon>
        <taxon>Actinopterygii</taxon>
        <taxon>Neopterygii</taxon>
        <taxon>Teleostei</taxon>
        <taxon>Neoteleostei</taxon>
        <taxon>Acanthomorphata</taxon>
        <taxon>Eupercaria</taxon>
        <taxon>Perciformes</taxon>
        <taxon>Cottioidei</taxon>
        <taxon>Cottales</taxon>
        <taxon>Liparidae</taxon>
        <taxon>Liparis</taxon>
    </lineage>
</organism>
<dbReference type="Proteomes" id="UP000314294">
    <property type="component" value="Unassembled WGS sequence"/>
</dbReference>
<reference evidence="2 3" key="1">
    <citation type="submission" date="2019-03" db="EMBL/GenBank/DDBJ databases">
        <title>First draft genome of Liparis tanakae, snailfish: a comprehensive survey of snailfish specific genes.</title>
        <authorList>
            <person name="Kim W."/>
            <person name="Song I."/>
            <person name="Jeong J.-H."/>
            <person name="Kim D."/>
            <person name="Kim S."/>
            <person name="Ryu S."/>
            <person name="Song J.Y."/>
            <person name="Lee S.K."/>
        </authorList>
    </citation>
    <scope>NUCLEOTIDE SEQUENCE [LARGE SCALE GENOMIC DNA]</scope>
    <source>
        <tissue evidence="2">Muscle</tissue>
    </source>
</reference>